<gene>
    <name evidence="1" type="ORF">BOW53_16705</name>
</gene>
<name>A0A1T2KZ48_9GAMM</name>
<organism evidence="1 2">
    <name type="scientific">Solemya pervernicosa gill symbiont</name>
    <dbReference type="NCBI Taxonomy" id="642797"/>
    <lineage>
        <taxon>Bacteria</taxon>
        <taxon>Pseudomonadati</taxon>
        <taxon>Pseudomonadota</taxon>
        <taxon>Gammaproteobacteria</taxon>
        <taxon>sulfur-oxidizing symbionts</taxon>
    </lineage>
</organism>
<dbReference type="AlphaFoldDB" id="A0A1T2KZ48"/>
<keyword evidence="2" id="KW-1185">Reference proteome</keyword>
<dbReference type="EMBL" id="MPRL01000142">
    <property type="protein sequence ID" value="OOZ38040.1"/>
    <property type="molecule type" value="Genomic_DNA"/>
</dbReference>
<comment type="caution">
    <text evidence="1">The sequence shown here is derived from an EMBL/GenBank/DDBJ whole genome shotgun (WGS) entry which is preliminary data.</text>
</comment>
<proteinExistence type="predicted"/>
<protein>
    <submittedName>
        <fullName evidence="1">Uncharacterized protein</fullName>
    </submittedName>
</protein>
<dbReference type="RefSeq" id="WP_078485216.1">
    <property type="nucleotide sequence ID" value="NZ_MPRL01000142.1"/>
</dbReference>
<evidence type="ECO:0000313" key="2">
    <source>
        <dbReference type="Proteomes" id="UP000191110"/>
    </source>
</evidence>
<dbReference type="OrthoDB" id="6202289at2"/>
<dbReference type="Proteomes" id="UP000191110">
    <property type="component" value="Unassembled WGS sequence"/>
</dbReference>
<evidence type="ECO:0000313" key="1">
    <source>
        <dbReference type="EMBL" id="OOZ38040.1"/>
    </source>
</evidence>
<sequence length="102" mass="11241">MKKSIGFSVLSALIAMCAYLVLDAIQRHIDKQSGEIVERVLSDNTISQLKLVSEVQSQLAAGDLAAASKQLNEAADTYIYILKNNCKLEKCKQALKHHQPNN</sequence>
<accession>A0A1T2KZ48</accession>
<reference evidence="1 2" key="1">
    <citation type="submission" date="2016-11" db="EMBL/GenBank/DDBJ databases">
        <title>Mixed transmission modes and dynamic genome evolution in an obligate animal-bacterial symbiosis.</title>
        <authorList>
            <person name="Russell S.L."/>
            <person name="Corbett-Detig R.B."/>
            <person name="Cavanaugh C.M."/>
        </authorList>
    </citation>
    <scope>NUCLEOTIDE SEQUENCE [LARGE SCALE GENOMIC DNA]</scope>
    <source>
        <strain evidence="1">Sveles-Q1</strain>
    </source>
</reference>